<dbReference type="EMBL" id="SEOQ01000578">
    <property type="protein sequence ID" value="TFY60175.1"/>
    <property type="molecule type" value="Genomic_DNA"/>
</dbReference>
<dbReference type="AlphaFoldDB" id="A0A4Y9YCV2"/>
<name>A0A4Y9YCV2_9AGAM</name>
<reference evidence="3 4" key="1">
    <citation type="submission" date="2019-02" db="EMBL/GenBank/DDBJ databases">
        <title>Genome sequencing of the rare red list fungi Dentipellis fragilis.</title>
        <authorList>
            <person name="Buettner E."/>
            <person name="Kellner H."/>
        </authorList>
    </citation>
    <scope>NUCLEOTIDE SEQUENCE [LARGE SCALE GENOMIC DNA]</scope>
    <source>
        <strain evidence="3 4">DSM 105465</strain>
    </source>
</reference>
<feature type="domain" description="DUF7330" evidence="2">
    <location>
        <begin position="110"/>
        <end position="272"/>
    </location>
</feature>
<dbReference type="Pfam" id="PF24016">
    <property type="entry name" value="DUF7330"/>
    <property type="match status" value="1"/>
</dbReference>
<accession>A0A4Y9YCV2</accession>
<proteinExistence type="predicted"/>
<evidence type="ECO:0000256" key="1">
    <source>
        <dbReference type="SAM" id="SignalP"/>
    </source>
</evidence>
<keyword evidence="4" id="KW-1185">Reference proteome</keyword>
<keyword evidence="1" id="KW-0732">Signal</keyword>
<organism evidence="3 4">
    <name type="scientific">Dentipellis fragilis</name>
    <dbReference type="NCBI Taxonomy" id="205917"/>
    <lineage>
        <taxon>Eukaryota</taxon>
        <taxon>Fungi</taxon>
        <taxon>Dikarya</taxon>
        <taxon>Basidiomycota</taxon>
        <taxon>Agaricomycotina</taxon>
        <taxon>Agaricomycetes</taxon>
        <taxon>Russulales</taxon>
        <taxon>Hericiaceae</taxon>
        <taxon>Dentipellis</taxon>
    </lineage>
</organism>
<dbReference type="STRING" id="205917.A0A4Y9YCV2"/>
<feature type="signal peptide" evidence="1">
    <location>
        <begin position="1"/>
        <end position="22"/>
    </location>
</feature>
<dbReference type="InterPro" id="IPR055754">
    <property type="entry name" value="DUF7330"/>
</dbReference>
<gene>
    <name evidence="3" type="ORF">EVG20_g7516</name>
</gene>
<dbReference type="Proteomes" id="UP000298327">
    <property type="component" value="Unassembled WGS sequence"/>
</dbReference>
<feature type="chain" id="PRO_5021468705" description="DUF7330 domain-containing protein" evidence="1">
    <location>
        <begin position="23"/>
        <end position="324"/>
    </location>
</feature>
<comment type="caution">
    <text evidence="3">The sequence shown here is derived from an EMBL/GenBank/DDBJ whole genome shotgun (WGS) entry which is preliminary data.</text>
</comment>
<protein>
    <recommendedName>
        <fullName evidence="2">DUF7330 domain-containing protein</fullName>
    </recommendedName>
</protein>
<sequence>MGHPPKLKLLLLLRDFLPGSAADSCPLHIRTDEHEMCTETSLSPNLSDTMILKNDKNTNEQESAGATNRADNILEGELHPPPYSPLEPSTSAAAVHVPSAAPAPPLPPTNFLYIYRPLAAIKGEYLLDISAARPPTNVLDNLRLESTHAVVDGQIWVADEPERENGSGREDAACHARIKLINQIAKVRCIVHANGPRRPLLSIVAKSSHGVVTLKLPRSFHGQLILYTMWRVRLSPELERRAATVSEVDGTRVYFIGSRPQKWRTTIQLDGTDNDPESTTEDGELVDEAYAGSAFGVVKVGYDDEVEPERGSGIFSSFMKKLGL</sequence>
<evidence type="ECO:0000313" key="4">
    <source>
        <dbReference type="Proteomes" id="UP000298327"/>
    </source>
</evidence>
<evidence type="ECO:0000259" key="2">
    <source>
        <dbReference type="Pfam" id="PF24016"/>
    </source>
</evidence>
<dbReference type="OrthoDB" id="5289249at2759"/>
<evidence type="ECO:0000313" key="3">
    <source>
        <dbReference type="EMBL" id="TFY60175.1"/>
    </source>
</evidence>